<dbReference type="Pfam" id="PF01663">
    <property type="entry name" value="Phosphodiest"/>
    <property type="match status" value="1"/>
</dbReference>
<name>A0A9D2DVE8_9FIRM</name>
<proteinExistence type="predicted"/>
<organism evidence="1 2">
    <name type="scientific">Candidatus Blautia faecigallinarum</name>
    <dbReference type="NCBI Taxonomy" id="2838488"/>
    <lineage>
        <taxon>Bacteria</taxon>
        <taxon>Bacillati</taxon>
        <taxon>Bacillota</taxon>
        <taxon>Clostridia</taxon>
        <taxon>Lachnospirales</taxon>
        <taxon>Lachnospiraceae</taxon>
        <taxon>Blautia</taxon>
    </lineage>
</organism>
<protein>
    <submittedName>
        <fullName evidence="1">Alkaline phosphatase family protein</fullName>
    </submittedName>
</protein>
<dbReference type="EMBL" id="DXBU01000183">
    <property type="protein sequence ID" value="HIZ23798.1"/>
    <property type="molecule type" value="Genomic_DNA"/>
</dbReference>
<dbReference type="CDD" id="cd16018">
    <property type="entry name" value="Enpp"/>
    <property type="match status" value="1"/>
</dbReference>
<comment type="caution">
    <text evidence="1">The sequence shown here is derived from an EMBL/GenBank/DDBJ whole genome shotgun (WGS) entry which is preliminary data.</text>
</comment>
<dbReference type="Gene3D" id="3.40.720.10">
    <property type="entry name" value="Alkaline Phosphatase, subunit A"/>
    <property type="match status" value="1"/>
</dbReference>
<dbReference type="AlphaFoldDB" id="A0A9D2DVE8"/>
<gene>
    <name evidence="1" type="ORF">IAA21_13585</name>
</gene>
<sequence length="433" mass="49062">MSRHVIVISEDALVYEDTRVLKQLPVFQSIWSQAARVKKVRSIYPTVTYPCHTSMMTGCYPDRHGIINNELSNVTELASDWNWFYDKVKVPSIFDRAKENGLSTAAVFWPVTGNCPSIDYLIDEYWPQKKGETTEECFAFSGSSKEVIQTCISPNVWMQKHRIHPYCDEFVCACAADIIRKYKPNLLMIHTANIDGYRHETGLFSRKVTHGLHEIDNWLGWIIKAAQDAGIYEDTDFFIVSDHGQININRVMCPNVIFARRGLIQTGEDGKILDYKAMIKSAGASAQVFLKNPADKEAYKQTYEILEEMCREGIYGISRVYTAEEIKEKEHLAGDFSFVIETDGYTSFGGDWREPLVRGFDTTDYRFGHATHGHHPDKGPWPTMIAFGPSIRKGAVLETCSLVDEAPTFAEALGISLENADGRVIREILKKAE</sequence>
<dbReference type="InterPro" id="IPR017850">
    <property type="entry name" value="Alkaline_phosphatase_core_sf"/>
</dbReference>
<reference evidence="1" key="2">
    <citation type="submission" date="2021-04" db="EMBL/GenBank/DDBJ databases">
        <authorList>
            <person name="Gilroy R."/>
        </authorList>
    </citation>
    <scope>NUCLEOTIDE SEQUENCE</scope>
    <source>
        <strain evidence="1">14324</strain>
    </source>
</reference>
<evidence type="ECO:0000313" key="2">
    <source>
        <dbReference type="Proteomes" id="UP000824041"/>
    </source>
</evidence>
<evidence type="ECO:0000313" key="1">
    <source>
        <dbReference type="EMBL" id="HIZ23798.1"/>
    </source>
</evidence>
<dbReference type="InterPro" id="IPR002591">
    <property type="entry name" value="Phosphodiest/P_Trfase"/>
</dbReference>
<reference evidence="1" key="1">
    <citation type="journal article" date="2021" name="PeerJ">
        <title>Extensive microbial diversity within the chicken gut microbiome revealed by metagenomics and culture.</title>
        <authorList>
            <person name="Gilroy R."/>
            <person name="Ravi A."/>
            <person name="Getino M."/>
            <person name="Pursley I."/>
            <person name="Horton D.L."/>
            <person name="Alikhan N.F."/>
            <person name="Baker D."/>
            <person name="Gharbi K."/>
            <person name="Hall N."/>
            <person name="Watson M."/>
            <person name="Adriaenssens E.M."/>
            <person name="Foster-Nyarko E."/>
            <person name="Jarju S."/>
            <person name="Secka A."/>
            <person name="Antonio M."/>
            <person name="Oren A."/>
            <person name="Chaudhuri R.R."/>
            <person name="La Ragione R."/>
            <person name="Hildebrand F."/>
            <person name="Pallen M.J."/>
        </authorList>
    </citation>
    <scope>NUCLEOTIDE SEQUENCE</scope>
    <source>
        <strain evidence="1">14324</strain>
    </source>
</reference>
<dbReference type="GO" id="GO:0016787">
    <property type="term" value="F:hydrolase activity"/>
    <property type="evidence" value="ECO:0007669"/>
    <property type="project" value="UniProtKB-ARBA"/>
</dbReference>
<dbReference type="PANTHER" id="PTHR10151:SF120">
    <property type="entry name" value="BIS(5'-ADENOSYL)-TRIPHOSPHATASE"/>
    <property type="match status" value="1"/>
</dbReference>
<accession>A0A9D2DVE8</accession>
<dbReference type="Proteomes" id="UP000824041">
    <property type="component" value="Unassembled WGS sequence"/>
</dbReference>
<dbReference type="PANTHER" id="PTHR10151">
    <property type="entry name" value="ECTONUCLEOTIDE PYROPHOSPHATASE/PHOSPHODIESTERASE"/>
    <property type="match status" value="1"/>
</dbReference>
<dbReference type="SUPFAM" id="SSF53649">
    <property type="entry name" value="Alkaline phosphatase-like"/>
    <property type="match status" value="1"/>
</dbReference>